<keyword evidence="2" id="KW-0326">Glycosidase</keyword>
<reference evidence="2 3" key="1">
    <citation type="submission" date="2024-02" db="EMBL/GenBank/DDBJ databases">
        <authorList>
            <person name="Chen Y."/>
            <person name="Shah S."/>
            <person name="Dougan E. K."/>
            <person name="Thang M."/>
            <person name="Chan C."/>
        </authorList>
    </citation>
    <scope>NUCLEOTIDE SEQUENCE [LARGE SCALE GENOMIC DNA]</scope>
</reference>
<dbReference type="GO" id="GO:0016798">
    <property type="term" value="F:hydrolase activity, acting on glycosyl bonds"/>
    <property type="evidence" value="ECO:0007669"/>
    <property type="project" value="UniProtKB-KW"/>
</dbReference>
<keyword evidence="2" id="KW-0378">Hydrolase</keyword>
<sequence>MVMWLELGEGAVTHLVEEDEEVLIFQLLKQGANCLLRATAEALVQIPLAGSADTKAVSQLAERVSVLVASMQKRCDEDKEELEQQMEKIHARLEARLGALERGEDGSLGREATWLREARGMVSAALTEAQAQWRQEFAQLKGEQQQQLELLEDLAGVSRHSGTRLEKVERGLAAHERTIRRAEEHLKALTHHGPQYSQLEGALLNLERQVNEQQVAVEVQVARLQVECDGLRRRSEAIAHTREELVEAGEERLARATVSEPRAAPRDDSRLLQRCDDLDARLAAQKVHVEAHEQRFKSFAERLEAVQMELFDQLRSFGVQRREELLQEVDGQLRVLRERMDTLSELLDEIMLRQAVEGRKGHFVRPLPRLHEEL</sequence>
<dbReference type="Proteomes" id="UP001642464">
    <property type="component" value="Unassembled WGS sequence"/>
</dbReference>
<name>A0ABP0R2A0_9DINO</name>
<keyword evidence="3" id="KW-1185">Reference proteome</keyword>
<evidence type="ECO:0000313" key="3">
    <source>
        <dbReference type="Proteomes" id="UP001642464"/>
    </source>
</evidence>
<feature type="coiled-coil region" evidence="1">
    <location>
        <begin position="289"/>
        <end position="353"/>
    </location>
</feature>
<evidence type="ECO:0000256" key="1">
    <source>
        <dbReference type="SAM" id="Coils"/>
    </source>
</evidence>
<protein>
    <submittedName>
        <fullName evidence="2">Glycosidase</fullName>
    </submittedName>
</protein>
<accession>A0ABP0R2A0</accession>
<proteinExistence type="predicted"/>
<gene>
    <name evidence="2" type="ORF">SCF082_LOCUS43981</name>
</gene>
<dbReference type="EMBL" id="CAXAMM010040474">
    <property type="protein sequence ID" value="CAK9093486.1"/>
    <property type="molecule type" value="Genomic_DNA"/>
</dbReference>
<evidence type="ECO:0000313" key="2">
    <source>
        <dbReference type="EMBL" id="CAK9093486.1"/>
    </source>
</evidence>
<comment type="caution">
    <text evidence="2">The sequence shown here is derived from an EMBL/GenBank/DDBJ whole genome shotgun (WGS) entry which is preliminary data.</text>
</comment>
<feature type="coiled-coil region" evidence="1">
    <location>
        <begin position="165"/>
        <end position="216"/>
    </location>
</feature>
<organism evidence="2 3">
    <name type="scientific">Durusdinium trenchii</name>
    <dbReference type="NCBI Taxonomy" id="1381693"/>
    <lineage>
        <taxon>Eukaryota</taxon>
        <taxon>Sar</taxon>
        <taxon>Alveolata</taxon>
        <taxon>Dinophyceae</taxon>
        <taxon>Suessiales</taxon>
        <taxon>Symbiodiniaceae</taxon>
        <taxon>Durusdinium</taxon>
    </lineage>
</organism>
<keyword evidence="1" id="KW-0175">Coiled coil</keyword>